<evidence type="ECO:0000313" key="1">
    <source>
        <dbReference type="EMBL" id="KAK7263109.1"/>
    </source>
</evidence>
<reference evidence="1 2" key="1">
    <citation type="submission" date="2024-01" db="EMBL/GenBank/DDBJ databases">
        <title>The genomes of 5 underutilized Papilionoideae crops provide insights into root nodulation and disease resistance.</title>
        <authorList>
            <person name="Yuan L."/>
        </authorList>
    </citation>
    <scope>NUCLEOTIDE SEQUENCE [LARGE SCALE GENOMIC DNA]</scope>
    <source>
        <strain evidence="1">LY-2023</strain>
        <tissue evidence="1">Leaf</tissue>
    </source>
</reference>
<dbReference type="Proteomes" id="UP001359559">
    <property type="component" value="Unassembled WGS sequence"/>
</dbReference>
<proteinExistence type="predicted"/>
<evidence type="ECO:0000313" key="2">
    <source>
        <dbReference type="Proteomes" id="UP001359559"/>
    </source>
</evidence>
<dbReference type="AlphaFoldDB" id="A0AAN9I2V9"/>
<accession>A0AAN9I2V9</accession>
<sequence length="120" mass="13881">MSQHWVTLTRSDLEVEMKVYKEEIMCGLREKSLSFPNLDKETTINAMVNTEAVRPNPMMRQNLSDTNKDDEAKTFEIFDSESLASTSTDSRMLTDIGEDYIYVAKYDKLAIFLEGRVKRL</sequence>
<keyword evidence="2" id="KW-1185">Reference proteome</keyword>
<organism evidence="1 2">
    <name type="scientific">Clitoria ternatea</name>
    <name type="common">Butterfly pea</name>
    <dbReference type="NCBI Taxonomy" id="43366"/>
    <lineage>
        <taxon>Eukaryota</taxon>
        <taxon>Viridiplantae</taxon>
        <taxon>Streptophyta</taxon>
        <taxon>Embryophyta</taxon>
        <taxon>Tracheophyta</taxon>
        <taxon>Spermatophyta</taxon>
        <taxon>Magnoliopsida</taxon>
        <taxon>eudicotyledons</taxon>
        <taxon>Gunneridae</taxon>
        <taxon>Pentapetalae</taxon>
        <taxon>rosids</taxon>
        <taxon>fabids</taxon>
        <taxon>Fabales</taxon>
        <taxon>Fabaceae</taxon>
        <taxon>Papilionoideae</taxon>
        <taxon>50 kb inversion clade</taxon>
        <taxon>NPAAA clade</taxon>
        <taxon>indigoferoid/millettioid clade</taxon>
        <taxon>Phaseoleae</taxon>
        <taxon>Clitoria</taxon>
    </lineage>
</organism>
<gene>
    <name evidence="1" type="ORF">RJT34_30694</name>
</gene>
<dbReference type="EMBL" id="JAYKXN010000008">
    <property type="protein sequence ID" value="KAK7263109.1"/>
    <property type="molecule type" value="Genomic_DNA"/>
</dbReference>
<comment type="caution">
    <text evidence="1">The sequence shown here is derived from an EMBL/GenBank/DDBJ whole genome shotgun (WGS) entry which is preliminary data.</text>
</comment>
<protein>
    <submittedName>
        <fullName evidence="1">Uncharacterized protein</fullName>
    </submittedName>
</protein>
<name>A0AAN9I2V9_CLITE</name>